<dbReference type="NCBIfam" id="NF007739">
    <property type="entry name" value="PRK10419.1"/>
    <property type="match status" value="2"/>
</dbReference>
<dbReference type="InterPro" id="IPR050388">
    <property type="entry name" value="ABC_Ni/Peptide_Import"/>
</dbReference>
<evidence type="ECO:0000256" key="4">
    <source>
        <dbReference type="ARBA" id="ARBA00022475"/>
    </source>
</evidence>
<dbReference type="InterPro" id="IPR013563">
    <property type="entry name" value="Oligopep_ABC_C"/>
</dbReference>
<dbReference type="InterPro" id="IPR003593">
    <property type="entry name" value="AAA+_ATPase"/>
</dbReference>
<dbReference type="Gene3D" id="3.40.50.300">
    <property type="entry name" value="P-loop containing nucleotide triphosphate hydrolases"/>
    <property type="match status" value="2"/>
</dbReference>
<name>A0ABQ0CCW1_9PROT</name>
<dbReference type="InterPro" id="IPR027417">
    <property type="entry name" value="P-loop_NTPase"/>
</dbReference>
<gene>
    <name evidence="9" type="primary">yejF</name>
    <name evidence="9" type="ORF">SIID45300_03072</name>
</gene>
<dbReference type="RefSeq" id="WP_420906440.1">
    <property type="nucleotide sequence ID" value="NZ_BAAFGK010000005.1"/>
</dbReference>
<feature type="domain" description="ABC transporter" evidence="8">
    <location>
        <begin position="9"/>
        <end position="261"/>
    </location>
</feature>
<accession>A0ABQ0CCW1</accession>
<dbReference type="EMBL" id="BAAFGK010000005">
    <property type="protein sequence ID" value="GAB0058717.1"/>
    <property type="molecule type" value="Genomic_DNA"/>
</dbReference>
<evidence type="ECO:0000313" key="9">
    <source>
        <dbReference type="EMBL" id="GAB0058717.1"/>
    </source>
</evidence>
<dbReference type="CDD" id="cd03257">
    <property type="entry name" value="ABC_NikE_OppD_transporters"/>
    <property type="match status" value="2"/>
</dbReference>
<dbReference type="InterPro" id="IPR017871">
    <property type="entry name" value="ABC_transporter-like_CS"/>
</dbReference>
<evidence type="ECO:0000256" key="3">
    <source>
        <dbReference type="ARBA" id="ARBA00022448"/>
    </source>
</evidence>
<keyword evidence="4" id="KW-1003">Cell membrane</keyword>
<feature type="domain" description="ABC transporter" evidence="8">
    <location>
        <begin position="291"/>
        <end position="530"/>
    </location>
</feature>
<dbReference type="SUPFAM" id="SSF52540">
    <property type="entry name" value="P-loop containing nucleoside triphosphate hydrolases"/>
    <property type="match status" value="2"/>
</dbReference>
<dbReference type="PANTHER" id="PTHR43297">
    <property type="entry name" value="OLIGOPEPTIDE TRANSPORT ATP-BINDING PROTEIN APPD"/>
    <property type="match status" value="1"/>
</dbReference>
<proteinExistence type="inferred from homology"/>
<evidence type="ECO:0000256" key="6">
    <source>
        <dbReference type="ARBA" id="ARBA00022840"/>
    </source>
</evidence>
<dbReference type="PROSITE" id="PS50893">
    <property type="entry name" value="ABC_TRANSPORTER_2"/>
    <property type="match status" value="2"/>
</dbReference>
<dbReference type="PROSITE" id="PS00211">
    <property type="entry name" value="ABC_TRANSPORTER_1"/>
    <property type="match status" value="2"/>
</dbReference>
<dbReference type="Pfam" id="PF08352">
    <property type="entry name" value="oligo_HPY"/>
    <property type="match status" value="2"/>
</dbReference>
<dbReference type="SMART" id="SM00382">
    <property type="entry name" value="AAA"/>
    <property type="match status" value="2"/>
</dbReference>
<reference evidence="9 10" key="1">
    <citation type="submission" date="2024-09" db="EMBL/GenBank/DDBJ databases">
        <title>Draft genome sequence of Candidatus Magnetaquicoccaceae bacterium FCR-1.</title>
        <authorList>
            <person name="Shimoshige H."/>
            <person name="Shimamura S."/>
            <person name="Taoka A."/>
            <person name="Kobayashi H."/>
            <person name="Maekawa T."/>
        </authorList>
    </citation>
    <scope>NUCLEOTIDE SEQUENCE [LARGE SCALE GENOMIC DNA]</scope>
    <source>
        <strain evidence="9 10">FCR-1</strain>
    </source>
</reference>
<keyword evidence="10" id="KW-1185">Reference proteome</keyword>
<organism evidence="9 10">
    <name type="scientific">Candidatus Magnetaquiglobus chichijimensis</name>
    <dbReference type="NCBI Taxonomy" id="3141448"/>
    <lineage>
        <taxon>Bacteria</taxon>
        <taxon>Pseudomonadati</taxon>
        <taxon>Pseudomonadota</taxon>
        <taxon>Magnetococcia</taxon>
        <taxon>Magnetococcales</taxon>
        <taxon>Candidatus Magnetaquicoccaceae</taxon>
        <taxon>Candidatus Magnetaquiglobus</taxon>
    </lineage>
</organism>
<evidence type="ECO:0000256" key="7">
    <source>
        <dbReference type="ARBA" id="ARBA00023136"/>
    </source>
</evidence>
<dbReference type="Proteomes" id="UP001628193">
    <property type="component" value="Unassembled WGS sequence"/>
</dbReference>
<evidence type="ECO:0000313" key="10">
    <source>
        <dbReference type="Proteomes" id="UP001628193"/>
    </source>
</evidence>
<comment type="subcellular location">
    <subcellularLocation>
        <location evidence="1">Cell inner membrane</location>
        <topology evidence="1">Peripheral membrane protein</topology>
    </subcellularLocation>
</comment>
<comment type="caution">
    <text evidence="9">The sequence shown here is derived from an EMBL/GenBank/DDBJ whole genome shotgun (WGS) entry which is preliminary data.</text>
</comment>
<dbReference type="PANTHER" id="PTHR43297:SF2">
    <property type="entry name" value="DIPEPTIDE TRANSPORT ATP-BINDING PROTEIN DPPD"/>
    <property type="match status" value="1"/>
</dbReference>
<keyword evidence="7" id="KW-0472">Membrane</keyword>
<sequence length="549" mass="60113">MATPVKPLLAVENLRVRFEGETGVVEAVQGISFFIAPGETVALVGESGSGKSVAALSMLRLLPPSALVTAEGIYYRGRQTTTLGESQMRKLRGGEIGLVFQEPMTALNPVQPIATQLIEAISLDPEADTDPVALLARAVELLAWTGIPDPETRLQSYPHQLSGGQRQRVLIAMALARKPSLLIADEPTTALDVTIQAQILELLTRLRRELNMAMLLITHDLPMVRKCADRVYVMRQGVIVEQGPTETLFAAPRHPYTRALLAALPDANPPRRPENAPVLLAANQVKCHFPIKKGLFKRTVGWIKAVDEVSFTLRKGETLGVVGESGSGKTTLGETILRLNDGGGEIVFDGLDLMTGKREWQRTLRRRMQVVFQDPFSSLSPRMTVGEILAEGLMIHDLEPDPDKRRQAALAILAEVGIDPEALDRYPHQFSGGQRQRIAIARVMILKPELLVLDEPTSALDLSVQAQILKLLKKLQHDHGLAYLFVSHDLRVIRAMSHEVMVMQNGRVVEVGPTAELFAAPRHPYTRRLLAAALDLSTGGSDTPEVSTP</sequence>
<keyword evidence="3" id="KW-0813">Transport</keyword>
<evidence type="ECO:0000259" key="8">
    <source>
        <dbReference type="PROSITE" id="PS50893"/>
    </source>
</evidence>
<dbReference type="NCBIfam" id="NF008453">
    <property type="entry name" value="PRK11308.1"/>
    <property type="match status" value="2"/>
</dbReference>
<evidence type="ECO:0000256" key="2">
    <source>
        <dbReference type="ARBA" id="ARBA00005417"/>
    </source>
</evidence>
<comment type="similarity">
    <text evidence="2">Belongs to the ABC transporter superfamily.</text>
</comment>
<protein>
    <submittedName>
        <fullName evidence="9">Microcin C transport system ATP-binding protein</fullName>
    </submittedName>
</protein>
<evidence type="ECO:0000256" key="1">
    <source>
        <dbReference type="ARBA" id="ARBA00004417"/>
    </source>
</evidence>
<keyword evidence="6 9" id="KW-0067">ATP-binding</keyword>
<evidence type="ECO:0000256" key="5">
    <source>
        <dbReference type="ARBA" id="ARBA00022741"/>
    </source>
</evidence>
<dbReference type="InterPro" id="IPR003439">
    <property type="entry name" value="ABC_transporter-like_ATP-bd"/>
</dbReference>
<dbReference type="Pfam" id="PF00005">
    <property type="entry name" value="ABC_tran"/>
    <property type="match status" value="2"/>
</dbReference>
<keyword evidence="5" id="KW-0547">Nucleotide-binding</keyword>
<dbReference type="GO" id="GO:0005524">
    <property type="term" value="F:ATP binding"/>
    <property type="evidence" value="ECO:0007669"/>
    <property type="project" value="UniProtKB-KW"/>
</dbReference>